<organism evidence="1 2">
    <name type="scientific">Aphis glycines</name>
    <name type="common">Soybean aphid</name>
    <dbReference type="NCBI Taxonomy" id="307491"/>
    <lineage>
        <taxon>Eukaryota</taxon>
        <taxon>Metazoa</taxon>
        <taxon>Ecdysozoa</taxon>
        <taxon>Arthropoda</taxon>
        <taxon>Hexapoda</taxon>
        <taxon>Insecta</taxon>
        <taxon>Pterygota</taxon>
        <taxon>Neoptera</taxon>
        <taxon>Paraneoptera</taxon>
        <taxon>Hemiptera</taxon>
        <taxon>Sternorrhyncha</taxon>
        <taxon>Aphidomorpha</taxon>
        <taxon>Aphidoidea</taxon>
        <taxon>Aphididae</taxon>
        <taxon>Aphidini</taxon>
        <taxon>Aphis</taxon>
        <taxon>Aphis</taxon>
    </lineage>
</organism>
<sequence>MGQIKEYWYKPIPVKEFCHVDCPTAVFKQVFPESLPPDLQEEVFKSLFQAGFYKKGFPDSAISIHLQGRHSHRINTLQDTVIPGYDKNNFYVNLVTAHNLIISDEQNNISELIKNIHQLINYLLSGELQNKNINLKLKSLFFSKFCGNSATKYGVENEPLAIKSFEKLKN</sequence>
<name>A0A6G0U066_APHGL</name>
<protein>
    <submittedName>
        <fullName evidence="1">Uncharacterized protein</fullName>
    </submittedName>
</protein>
<reference evidence="1 2" key="1">
    <citation type="submission" date="2019-08" db="EMBL/GenBank/DDBJ databases">
        <title>The genome of the soybean aphid Biotype 1, its phylome, world population structure and adaptation to the North American continent.</title>
        <authorList>
            <person name="Giordano R."/>
            <person name="Donthu R.K."/>
            <person name="Hernandez A.G."/>
            <person name="Wright C.L."/>
            <person name="Zimin A.V."/>
        </authorList>
    </citation>
    <scope>NUCLEOTIDE SEQUENCE [LARGE SCALE GENOMIC DNA]</scope>
    <source>
        <tissue evidence="1">Whole aphids</tissue>
    </source>
</reference>
<evidence type="ECO:0000313" key="1">
    <source>
        <dbReference type="EMBL" id="KAE9542454.1"/>
    </source>
</evidence>
<comment type="caution">
    <text evidence="1">The sequence shown here is derived from an EMBL/GenBank/DDBJ whole genome shotgun (WGS) entry which is preliminary data.</text>
</comment>
<proteinExistence type="predicted"/>
<keyword evidence="2" id="KW-1185">Reference proteome</keyword>
<dbReference type="AlphaFoldDB" id="A0A6G0U066"/>
<dbReference type="OrthoDB" id="6589834at2759"/>
<evidence type="ECO:0000313" key="2">
    <source>
        <dbReference type="Proteomes" id="UP000475862"/>
    </source>
</evidence>
<gene>
    <name evidence="1" type="ORF">AGLY_003315</name>
</gene>
<dbReference type="EMBL" id="VYZN01000010">
    <property type="protein sequence ID" value="KAE9542454.1"/>
    <property type="molecule type" value="Genomic_DNA"/>
</dbReference>
<dbReference type="Proteomes" id="UP000475862">
    <property type="component" value="Unassembled WGS sequence"/>
</dbReference>
<accession>A0A6G0U066</accession>